<dbReference type="Proteomes" id="UP000198723">
    <property type="component" value="Unassembled WGS sequence"/>
</dbReference>
<dbReference type="InterPro" id="IPR015947">
    <property type="entry name" value="PUA-like_sf"/>
</dbReference>
<evidence type="ECO:0000313" key="5">
    <source>
        <dbReference type="Proteomes" id="UP000198723"/>
    </source>
</evidence>
<evidence type="ECO:0000256" key="1">
    <source>
        <dbReference type="HAMAP-Rule" id="MF_00771"/>
    </source>
</evidence>
<dbReference type="EMBL" id="FMAJ01000008">
    <property type="protein sequence ID" value="SCB59725.1"/>
    <property type="molecule type" value="Genomic_DNA"/>
</dbReference>
<dbReference type="Pfam" id="PF00903">
    <property type="entry name" value="Glyoxalase"/>
    <property type="match status" value="1"/>
</dbReference>
<dbReference type="SUPFAM" id="SSF88697">
    <property type="entry name" value="PUA domain-like"/>
    <property type="match status" value="1"/>
</dbReference>
<dbReference type="Gene3D" id="3.30.720.120">
    <property type="match status" value="1"/>
</dbReference>
<protein>
    <recommendedName>
        <fullName evidence="1">UPF0310 protein GA0061105_10882</fullName>
    </recommendedName>
</protein>
<dbReference type="AlphaFoldDB" id="A0A1C3Y5L1"/>
<dbReference type="InterPro" id="IPR029068">
    <property type="entry name" value="Glyas_Bleomycin-R_OHBP_Dase"/>
</dbReference>
<feature type="domain" description="Glyoxalase/fosfomycin resistance/dioxygenase" evidence="2">
    <location>
        <begin position="5"/>
        <end position="61"/>
    </location>
</feature>
<keyword evidence="4" id="KW-0223">Dioxygenase</keyword>
<proteinExistence type="inferred from homology"/>
<dbReference type="GO" id="GO:0051213">
    <property type="term" value="F:dioxygenase activity"/>
    <property type="evidence" value="ECO:0007669"/>
    <property type="project" value="UniProtKB-KW"/>
</dbReference>
<feature type="domain" description="EVE" evidence="3">
    <location>
        <begin position="86"/>
        <end position="205"/>
    </location>
</feature>
<dbReference type="Pfam" id="PF01878">
    <property type="entry name" value="EVE"/>
    <property type="match status" value="1"/>
</dbReference>
<dbReference type="InterPro" id="IPR002740">
    <property type="entry name" value="EVE_domain"/>
</dbReference>
<dbReference type="CDD" id="cd21132">
    <property type="entry name" value="EVE-like"/>
    <property type="match status" value="1"/>
</dbReference>
<comment type="similarity">
    <text evidence="1">Belongs to the UPF0310 family.</text>
</comment>
<dbReference type="InterPro" id="IPR022996">
    <property type="entry name" value="UPF0310"/>
</dbReference>
<accession>A0A1C3Y5L1</accession>
<dbReference type="Gene3D" id="3.10.590.10">
    <property type="entry name" value="ph1033 like domains"/>
    <property type="match status" value="1"/>
</dbReference>
<dbReference type="SUPFAM" id="SSF54593">
    <property type="entry name" value="Glyoxalase/Bleomycin resistance protein/Dihydroxybiphenyl dioxygenase"/>
    <property type="match status" value="1"/>
</dbReference>
<dbReference type="InterPro" id="IPR004360">
    <property type="entry name" value="Glyas_Fos-R_dOase_dom"/>
</dbReference>
<sequence length="230" mass="25169">MIDSNSILLFVTDAPKSAKFYARLLGLDPVESSPTFAMFILSSGLALGLWGKAPVEPAPAAAGDSTWRRTEPCPAAGSLLHQQTMSIGRAAGFMQVCHGKAAPLKRSAPGDRVIYYSPTETFGGKDRLQAFTAMGVVEETAAYQVEAHHGFRPWRRDVAWWRATETPIRPLLGRLSFTSDRAGWGYRLRFGLFEIDNDDAELIAEAMLAEPLMPVAWTRTMVPVQGTLAL</sequence>
<evidence type="ECO:0000259" key="2">
    <source>
        <dbReference type="Pfam" id="PF00903"/>
    </source>
</evidence>
<dbReference type="HAMAP" id="MF_00771">
    <property type="entry name" value="UPF0310"/>
    <property type="match status" value="1"/>
</dbReference>
<evidence type="ECO:0000313" key="4">
    <source>
        <dbReference type="EMBL" id="SCB59725.1"/>
    </source>
</evidence>
<gene>
    <name evidence="4" type="ORF">GA0061105_10882</name>
</gene>
<organism evidence="4 5">
    <name type="scientific">Rhizobium aethiopicum</name>
    <dbReference type="NCBI Taxonomy" id="1138170"/>
    <lineage>
        <taxon>Bacteria</taxon>
        <taxon>Pseudomonadati</taxon>
        <taxon>Pseudomonadota</taxon>
        <taxon>Alphaproteobacteria</taxon>
        <taxon>Hyphomicrobiales</taxon>
        <taxon>Rhizobiaceae</taxon>
        <taxon>Rhizobium/Agrobacterium group</taxon>
        <taxon>Rhizobium</taxon>
    </lineage>
</organism>
<reference evidence="4 5" key="1">
    <citation type="submission" date="2016-08" db="EMBL/GenBank/DDBJ databases">
        <authorList>
            <person name="Seilhamer J.J."/>
        </authorList>
    </citation>
    <scope>NUCLEOTIDE SEQUENCE [LARGE SCALE GENOMIC DNA]</scope>
    <source>
        <strain evidence="4 5">HBR26</strain>
    </source>
</reference>
<dbReference type="STRING" id="1138170.GA0061105_10882"/>
<evidence type="ECO:0000259" key="3">
    <source>
        <dbReference type="Pfam" id="PF01878"/>
    </source>
</evidence>
<keyword evidence="4" id="KW-0560">Oxidoreductase</keyword>
<name>A0A1C3Y5L1_9HYPH</name>
<dbReference type="NCBIfam" id="NF002616">
    <property type="entry name" value="PRK02268.1-2"/>
    <property type="match status" value="1"/>
</dbReference>